<dbReference type="NCBIfam" id="TIGR01725">
    <property type="entry name" value="phge_HK97_gp10"/>
    <property type="match status" value="1"/>
</dbReference>
<dbReference type="Proteomes" id="UP000558192">
    <property type="component" value="Unassembled WGS sequence"/>
</dbReference>
<gene>
    <name evidence="1" type="ORF">GGQ97_002309</name>
</gene>
<reference evidence="1 2" key="1">
    <citation type="submission" date="2020-03" db="EMBL/GenBank/DDBJ databases">
        <title>Genomic Encyclopedia of Type Strains, Phase IV (KMG-IV): sequencing the most valuable type-strain genomes for metagenomic binning, comparative biology and taxonomic classification.</title>
        <authorList>
            <person name="Goeker M."/>
        </authorList>
    </citation>
    <scope>NUCLEOTIDE SEQUENCE [LARGE SCALE GENOMIC DNA]</scope>
    <source>
        <strain evidence="1 2">DSM 16846</strain>
    </source>
</reference>
<comment type="caution">
    <text evidence="1">The sequence shown here is derived from an EMBL/GenBank/DDBJ whole genome shotgun (WGS) entry which is preliminary data.</text>
</comment>
<dbReference type="InterPro" id="IPR010064">
    <property type="entry name" value="HK97-gp10_tail"/>
</dbReference>
<dbReference type="EMBL" id="JAATJC010000001">
    <property type="protein sequence ID" value="NJC06516.1"/>
    <property type="molecule type" value="Genomic_DNA"/>
</dbReference>
<name>A0A7X6BHV7_9SPHN</name>
<protein>
    <submittedName>
        <fullName evidence="1">HK97 gp10 family phage protein</fullName>
    </submittedName>
</protein>
<keyword evidence="2" id="KW-1185">Reference proteome</keyword>
<dbReference type="Pfam" id="PF04883">
    <property type="entry name" value="HK97-gp10_like"/>
    <property type="match status" value="1"/>
</dbReference>
<proteinExistence type="predicted"/>
<evidence type="ECO:0000313" key="2">
    <source>
        <dbReference type="Proteomes" id="UP000558192"/>
    </source>
</evidence>
<organism evidence="1 2">
    <name type="scientific">Sphingomonas kaistensis</name>
    <dbReference type="NCBI Taxonomy" id="298708"/>
    <lineage>
        <taxon>Bacteria</taxon>
        <taxon>Pseudomonadati</taxon>
        <taxon>Pseudomonadota</taxon>
        <taxon>Alphaproteobacteria</taxon>
        <taxon>Sphingomonadales</taxon>
        <taxon>Sphingomonadaceae</taxon>
        <taxon>Sphingomonas</taxon>
    </lineage>
</organism>
<evidence type="ECO:0000313" key="1">
    <source>
        <dbReference type="EMBL" id="NJC06516.1"/>
    </source>
</evidence>
<dbReference type="AlphaFoldDB" id="A0A7X6BHV7"/>
<accession>A0A7X6BHV7</accession>
<sequence>MKAVLQELPRATQRTTLKKAAKQALQPTFEQAKSSAPVLTGQLRDSIFMDIRLDDPEYRARARASFKAKGHARGVKKTKGGGNVVASIRVGGRQAFHAPFVEFGTVKMAADPFLRPAFDANADKMVESLRASLEVEVRKAAVRRAKKLAKG</sequence>